<evidence type="ECO:0000313" key="2">
    <source>
        <dbReference type="Proteomes" id="UP000664032"/>
    </source>
</evidence>
<dbReference type="Proteomes" id="UP000664032">
    <property type="component" value="Unassembled WGS sequence"/>
</dbReference>
<name>A0ACB8GQR6_PSICU</name>
<accession>A0ACB8GQR6</accession>
<proteinExistence type="predicted"/>
<keyword evidence="2" id="KW-1185">Reference proteome</keyword>
<evidence type="ECO:0000313" key="1">
    <source>
        <dbReference type="EMBL" id="KAH9477379.1"/>
    </source>
</evidence>
<organism evidence="1 2">
    <name type="scientific">Psilocybe cubensis</name>
    <name type="common">Psychedelic mushroom</name>
    <name type="synonym">Stropharia cubensis</name>
    <dbReference type="NCBI Taxonomy" id="181762"/>
    <lineage>
        <taxon>Eukaryota</taxon>
        <taxon>Fungi</taxon>
        <taxon>Dikarya</taxon>
        <taxon>Basidiomycota</taxon>
        <taxon>Agaricomycotina</taxon>
        <taxon>Agaricomycetes</taxon>
        <taxon>Agaricomycetidae</taxon>
        <taxon>Agaricales</taxon>
        <taxon>Agaricineae</taxon>
        <taxon>Strophariaceae</taxon>
        <taxon>Psilocybe</taxon>
    </lineage>
</organism>
<comment type="caution">
    <text evidence="1">The sequence shown here is derived from an EMBL/GenBank/DDBJ whole genome shotgun (WGS) entry which is preliminary data.</text>
</comment>
<reference evidence="1" key="1">
    <citation type="submission" date="2021-10" db="EMBL/GenBank/DDBJ databases">
        <title>Psilocybe cubensis genome.</title>
        <authorList>
            <person name="Mckernan K.J."/>
            <person name="Crawford S."/>
            <person name="Trippe A."/>
            <person name="Kane L.T."/>
            <person name="Mclaughlin S."/>
        </authorList>
    </citation>
    <scope>NUCLEOTIDE SEQUENCE</scope>
    <source>
        <strain evidence="1">MGC-MH-2018</strain>
    </source>
</reference>
<gene>
    <name evidence="1" type="ORF">JR316_0009588</name>
</gene>
<sequence length="275" mass="30632">MPHNILVIGGSRHIGYYTSLRFLDAGANVTFLMRSPQAFDSDESIQKYMKSGSVNLVRGDGLVAKDVQRAWIEATKEAAVDLVLFTVGFTGNPKFQFTKGFVIHPNNLVTQCLLNVLCEMPKTSSLPKIVTLSASGVSRSSRAKVPFALRPVYGYLIQNPLQDKLGMERIIYHCSGWDWNTEDGEPGEDIMGKDWKHREGLPSPGTLQNAMIVRGAMFNDGECRADSPENRQPYRAGEGEVGGYFISRKDVAHFIFEAVTKNWEKYGNKQVSIAY</sequence>
<dbReference type="EMBL" id="JAFIQS020000009">
    <property type="protein sequence ID" value="KAH9477379.1"/>
    <property type="molecule type" value="Genomic_DNA"/>
</dbReference>
<protein>
    <submittedName>
        <fullName evidence="1">Reductase pytE</fullName>
    </submittedName>
</protein>